<reference evidence="1" key="1">
    <citation type="submission" date="2020-05" db="EMBL/GenBank/DDBJ databases">
        <title>Large-scale comparative analyses of tick genomes elucidate their genetic diversity and vector capacities.</title>
        <authorList>
            <person name="Jia N."/>
            <person name="Wang J."/>
            <person name="Shi W."/>
            <person name="Du L."/>
            <person name="Sun Y."/>
            <person name="Zhan W."/>
            <person name="Jiang J."/>
            <person name="Wang Q."/>
            <person name="Zhang B."/>
            <person name="Ji P."/>
            <person name="Sakyi L.B."/>
            <person name="Cui X."/>
            <person name="Yuan T."/>
            <person name="Jiang B."/>
            <person name="Yang W."/>
            <person name="Lam T.T.-Y."/>
            <person name="Chang Q."/>
            <person name="Ding S."/>
            <person name="Wang X."/>
            <person name="Zhu J."/>
            <person name="Ruan X."/>
            <person name="Zhao L."/>
            <person name="Wei J."/>
            <person name="Que T."/>
            <person name="Du C."/>
            <person name="Cheng J."/>
            <person name="Dai P."/>
            <person name="Han X."/>
            <person name="Huang E."/>
            <person name="Gao Y."/>
            <person name="Liu J."/>
            <person name="Shao H."/>
            <person name="Ye R."/>
            <person name="Li L."/>
            <person name="Wei W."/>
            <person name="Wang X."/>
            <person name="Wang C."/>
            <person name="Yang T."/>
            <person name="Huo Q."/>
            <person name="Li W."/>
            <person name="Guo W."/>
            <person name="Chen H."/>
            <person name="Zhou L."/>
            <person name="Ni X."/>
            <person name="Tian J."/>
            <person name="Zhou Y."/>
            <person name="Sheng Y."/>
            <person name="Liu T."/>
            <person name="Pan Y."/>
            <person name="Xia L."/>
            <person name="Li J."/>
            <person name="Zhao F."/>
            <person name="Cao W."/>
        </authorList>
    </citation>
    <scope>NUCLEOTIDE SEQUENCE</scope>
    <source>
        <strain evidence="1">Hyas-2018</strain>
    </source>
</reference>
<accession>A0ACB7TCA6</accession>
<organism evidence="1 2">
    <name type="scientific">Hyalomma asiaticum</name>
    <name type="common">Tick</name>
    <dbReference type="NCBI Taxonomy" id="266040"/>
    <lineage>
        <taxon>Eukaryota</taxon>
        <taxon>Metazoa</taxon>
        <taxon>Ecdysozoa</taxon>
        <taxon>Arthropoda</taxon>
        <taxon>Chelicerata</taxon>
        <taxon>Arachnida</taxon>
        <taxon>Acari</taxon>
        <taxon>Parasitiformes</taxon>
        <taxon>Ixodida</taxon>
        <taxon>Ixodoidea</taxon>
        <taxon>Ixodidae</taxon>
        <taxon>Hyalomminae</taxon>
        <taxon>Hyalomma</taxon>
    </lineage>
</organism>
<name>A0ACB7TCA6_HYAAI</name>
<sequence>MNLQALISQSGHANQSGHVSHVDHSAIVTLLWLKGVLAKNLPVSGDLLKENAETFAFKMGIEDFKFTNGRLRDFNKRHWILFKKVSGKSGAVDLAIVTDYRMMKLKALLKAYAPSDTFTYDEMGLFFKMLPDRTLAFSAESRSREYYGDGRRQRTRNGKAASSCF</sequence>
<dbReference type="EMBL" id="CM023490">
    <property type="protein sequence ID" value="KAH6943799.1"/>
    <property type="molecule type" value="Genomic_DNA"/>
</dbReference>
<keyword evidence="2" id="KW-1185">Reference proteome</keyword>
<protein>
    <submittedName>
        <fullName evidence="1">Uncharacterized protein</fullName>
    </submittedName>
</protein>
<evidence type="ECO:0000313" key="1">
    <source>
        <dbReference type="EMBL" id="KAH6943799.1"/>
    </source>
</evidence>
<dbReference type="Proteomes" id="UP000821845">
    <property type="component" value="Chromosome 10"/>
</dbReference>
<proteinExistence type="predicted"/>
<gene>
    <name evidence="1" type="ORF">HPB50_027364</name>
</gene>
<comment type="caution">
    <text evidence="1">The sequence shown here is derived from an EMBL/GenBank/DDBJ whole genome shotgun (WGS) entry which is preliminary data.</text>
</comment>
<evidence type="ECO:0000313" key="2">
    <source>
        <dbReference type="Proteomes" id="UP000821845"/>
    </source>
</evidence>